<dbReference type="InterPro" id="IPR001927">
    <property type="entry name" value="Na/Gal_symport"/>
</dbReference>
<organism evidence="2 3">
    <name type="scientific">Phoenicibacter congonensis</name>
    <dbReference type="NCBI Taxonomy" id="1944646"/>
    <lineage>
        <taxon>Bacteria</taxon>
        <taxon>Bacillati</taxon>
        <taxon>Actinomycetota</taxon>
        <taxon>Coriobacteriia</taxon>
        <taxon>Eggerthellales</taxon>
        <taxon>Eggerthellaceae</taxon>
        <taxon>Phoenicibacter</taxon>
    </lineage>
</organism>
<dbReference type="Proteomes" id="UP001168575">
    <property type="component" value="Unassembled WGS sequence"/>
</dbReference>
<feature type="transmembrane region" description="Helical" evidence="1">
    <location>
        <begin position="188"/>
        <end position="209"/>
    </location>
</feature>
<dbReference type="CDD" id="cd17332">
    <property type="entry name" value="MFS_MelB_like"/>
    <property type="match status" value="1"/>
</dbReference>
<feature type="transmembrane region" description="Helical" evidence="1">
    <location>
        <begin position="371"/>
        <end position="394"/>
    </location>
</feature>
<feature type="transmembrane region" description="Helical" evidence="1">
    <location>
        <begin position="414"/>
        <end position="437"/>
    </location>
</feature>
<dbReference type="InterPro" id="IPR039672">
    <property type="entry name" value="MFS_2"/>
</dbReference>
<comment type="caution">
    <text evidence="2">The sequence shown here is derived from an EMBL/GenBank/DDBJ whole genome shotgun (WGS) entry which is preliminary data.</text>
</comment>
<evidence type="ECO:0000313" key="2">
    <source>
        <dbReference type="EMBL" id="MDO4842004.1"/>
    </source>
</evidence>
<dbReference type="InterPro" id="IPR036259">
    <property type="entry name" value="MFS_trans_sf"/>
</dbReference>
<feature type="transmembrane region" description="Helical" evidence="1">
    <location>
        <begin position="274"/>
        <end position="295"/>
    </location>
</feature>
<feature type="transmembrane region" description="Helical" evidence="1">
    <location>
        <begin position="119"/>
        <end position="140"/>
    </location>
</feature>
<keyword evidence="1" id="KW-1133">Transmembrane helix</keyword>
<dbReference type="PANTHER" id="PTHR11328">
    <property type="entry name" value="MAJOR FACILITATOR SUPERFAMILY DOMAIN-CONTAINING PROTEIN"/>
    <property type="match status" value="1"/>
</dbReference>
<accession>A0AA43RHN4</accession>
<feature type="transmembrane region" description="Helical" evidence="1">
    <location>
        <begin position="21"/>
        <end position="43"/>
    </location>
</feature>
<name>A0AA43RHN4_9ACTN</name>
<feature type="transmembrane region" description="Helical" evidence="1">
    <location>
        <begin position="330"/>
        <end position="350"/>
    </location>
</feature>
<feature type="transmembrane region" description="Helical" evidence="1">
    <location>
        <begin position="89"/>
        <end position="107"/>
    </location>
</feature>
<gene>
    <name evidence="2" type="ORF">Q3982_04930</name>
</gene>
<dbReference type="GO" id="GO:0006814">
    <property type="term" value="P:sodium ion transport"/>
    <property type="evidence" value="ECO:0007669"/>
    <property type="project" value="InterPro"/>
</dbReference>
<dbReference type="GO" id="GO:0015293">
    <property type="term" value="F:symporter activity"/>
    <property type="evidence" value="ECO:0007669"/>
    <property type="project" value="InterPro"/>
</dbReference>
<sequence length="456" mass="50151">MSFSRTASTDVSIPRKKQIEITLGDLGYNLIYYWVTAFITIYYTDVIGVNAFVVSGLLLWVRLFDALNDPLMGMLCDRTRSRWGRYRPWVALGGVLTSIFMIALFNANPEWSSTTKIVYMYIMYILLTVAATICNMSYAAMISVATTNGRTRAELAGKRQLFVNVGNGILGMIAVSAVGKLGGGNERMGYLFAVIITVVIGLPLLLNSVRVSKEVVTPVAEKKAGARELLKCVFGNKCAVVCVSCFLLLGFSSYGKAAMYTYYFKYYVGDYSLYSSYSLVNMIGCVIGAALVSWVVSRHSKNREHDCAKSLVVSALFYGLLYIFPAPSAMYYVCIVLCGVFHGMSTALMTSAIPDCVDMSEYRYGVRSDGFLSAFMSFCMKTGGAVGPAVLIAIMGQLGYAANEVQNAQVLTVINASISLLPCVLYIIMAILLFTLYDLNEEKHQIIVNELDKRRA</sequence>
<dbReference type="NCBIfam" id="TIGR00792">
    <property type="entry name" value="gph"/>
    <property type="match status" value="1"/>
</dbReference>
<feature type="transmembrane region" description="Helical" evidence="1">
    <location>
        <begin position="307"/>
        <end position="324"/>
    </location>
</feature>
<keyword evidence="1" id="KW-0812">Transmembrane</keyword>
<feature type="transmembrane region" description="Helical" evidence="1">
    <location>
        <begin position="161"/>
        <end position="182"/>
    </location>
</feature>
<evidence type="ECO:0000313" key="3">
    <source>
        <dbReference type="Proteomes" id="UP001168575"/>
    </source>
</evidence>
<dbReference type="GO" id="GO:0005886">
    <property type="term" value="C:plasma membrane"/>
    <property type="evidence" value="ECO:0007669"/>
    <property type="project" value="TreeGrafter"/>
</dbReference>
<proteinExistence type="predicted"/>
<dbReference type="PANTHER" id="PTHR11328:SF24">
    <property type="entry name" value="MAJOR FACILITATOR SUPERFAMILY (MFS) PROFILE DOMAIN-CONTAINING PROTEIN"/>
    <property type="match status" value="1"/>
</dbReference>
<dbReference type="Gene3D" id="1.20.1250.20">
    <property type="entry name" value="MFS general substrate transporter like domains"/>
    <property type="match status" value="2"/>
</dbReference>
<dbReference type="SUPFAM" id="SSF103473">
    <property type="entry name" value="MFS general substrate transporter"/>
    <property type="match status" value="1"/>
</dbReference>
<protein>
    <submittedName>
        <fullName evidence="2">Glycoside-pentoside-hexuronide (GPH):cation symporter</fullName>
    </submittedName>
</protein>
<dbReference type="GO" id="GO:0008643">
    <property type="term" value="P:carbohydrate transport"/>
    <property type="evidence" value="ECO:0007669"/>
    <property type="project" value="InterPro"/>
</dbReference>
<reference evidence="2" key="1">
    <citation type="submission" date="2023-07" db="EMBL/GenBank/DDBJ databases">
        <title>Between Cages and Wild: Unraveling the Impact of Captivity on Animal Microbiomes and Antimicrobial Resistance.</title>
        <authorList>
            <person name="Schmartz G.P."/>
            <person name="Rehner J."/>
            <person name="Schuff M.J."/>
            <person name="Becker S.L."/>
            <person name="Kravczyk M."/>
            <person name="Gurevich A."/>
            <person name="Francke R."/>
            <person name="Mueller R."/>
            <person name="Keller V."/>
            <person name="Keller A."/>
        </authorList>
    </citation>
    <scope>NUCLEOTIDE SEQUENCE</scope>
    <source>
        <strain evidence="2">S12M_St_49</strain>
    </source>
</reference>
<dbReference type="EMBL" id="JAUMVS010000076">
    <property type="protein sequence ID" value="MDO4842004.1"/>
    <property type="molecule type" value="Genomic_DNA"/>
</dbReference>
<keyword evidence="1" id="KW-0472">Membrane</keyword>
<evidence type="ECO:0000256" key="1">
    <source>
        <dbReference type="SAM" id="Phobius"/>
    </source>
</evidence>
<dbReference type="AlphaFoldDB" id="A0AA43RHN4"/>
<dbReference type="Pfam" id="PF13347">
    <property type="entry name" value="MFS_2"/>
    <property type="match status" value="1"/>
</dbReference>
<keyword evidence="3" id="KW-1185">Reference proteome</keyword>
<feature type="transmembrane region" description="Helical" evidence="1">
    <location>
        <begin position="49"/>
        <end position="68"/>
    </location>
</feature>
<feature type="transmembrane region" description="Helical" evidence="1">
    <location>
        <begin position="229"/>
        <end position="254"/>
    </location>
</feature>